<evidence type="ECO:0000256" key="4">
    <source>
        <dbReference type="ARBA" id="ARBA00022679"/>
    </source>
</evidence>
<dbReference type="InterPro" id="IPR004358">
    <property type="entry name" value="Sig_transdc_His_kin-like_C"/>
</dbReference>
<protein>
    <recommendedName>
        <fullName evidence="2">histidine kinase</fullName>
        <ecNumber evidence="2">2.7.13.3</ecNumber>
    </recommendedName>
</protein>
<dbReference type="Pfam" id="PF00989">
    <property type="entry name" value="PAS"/>
    <property type="match status" value="1"/>
</dbReference>
<keyword evidence="8" id="KW-0812">Transmembrane</keyword>
<keyword evidence="4" id="KW-0808">Transferase</keyword>
<dbReference type="CDD" id="cd00082">
    <property type="entry name" value="HisKA"/>
    <property type="match status" value="1"/>
</dbReference>
<evidence type="ECO:0000256" key="1">
    <source>
        <dbReference type="ARBA" id="ARBA00000085"/>
    </source>
</evidence>
<dbReference type="PROSITE" id="PS50109">
    <property type="entry name" value="HIS_KIN"/>
    <property type="match status" value="1"/>
</dbReference>
<dbReference type="FunFam" id="1.10.287.130:FF:000001">
    <property type="entry name" value="Two-component sensor histidine kinase"/>
    <property type="match status" value="1"/>
</dbReference>
<dbReference type="eggNOG" id="COG5002">
    <property type="taxonomic scope" value="Bacteria"/>
</dbReference>
<dbReference type="InterPro" id="IPR000014">
    <property type="entry name" value="PAS"/>
</dbReference>
<dbReference type="InterPro" id="IPR013767">
    <property type="entry name" value="PAS_fold"/>
</dbReference>
<dbReference type="PATRIC" id="fig|862908.3.peg.2276"/>
<keyword evidence="6" id="KW-0902">Two-component regulatory system</keyword>
<dbReference type="AlphaFoldDB" id="E1X4W0"/>
<reference evidence="11" key="1">
    <citation type="journal article" date="2013" name="ISME J.">
        <title>A small predatory core genome in the divergent marine Bacteriovorax marinus SJ and the terrestrial Bdellovibrio bacteriovorus.</title>
        <authorList>
            <person name="Crossman L.C."/>
            <person name="Chen H."/>
            <person name="Cerdeno-Tarraga A.M."/>
            <person name="Brooks K."/>
            <person name="Quail M.A."/>
            <person name="Pineiro S.A."/>
            <person name="Hobley L."/>
            <person name="Sockett R.E."/>
            <person name="Bentley S.D."/>
            <person name="Parkhill J."/>
            <person name="Williams H.N."/>
            <person name="Stine O.C."/>
        </authorList>
    </citation>
    <scope>NUCLEOTIDE SEQUENCE [LARGE SCALE GENOMIC DNA]</scope>
    <source>
        <strain evidence="11">ATCC BAA-682 / DSM 15412 / SJ</strain>
    </source>
</reference>
<dbReference type="Proteomes" id="UP000008963">
    <property type="component" value="Chromosome"/>
</dbReference>
<organism evidence="10 11">
    <name type="scientific">Halobacteriovorax marinus (strain ATCC BAA-682 / DSM 15412 / SJ)</name>
    <name type="common">Bacteriovorax marinus</name>
    <dbReference type="NCBI Taxonomy" id="862908"/>
    <lineage>
        <taxon>Bacteria</taxon>
        <taxon>Pseudomonadati</taxon>
        <taxon>Bdellovibrionota</taxon>
        <taxon>Bacteriovoracia</taxon>
        <taxon>Bacteriovoracales</taxon>
        <taxon>Halobacteriovoraceae</taxon>
        <taxon>Halobacteriovorax</taxon>
    </lineage>
</organism>
<dbReference type="SMART" id="SM00387">
    <property type="entry name" value="HATPase_c"/>
    <property type="match status" value="1"/>
</dbReference>
<dbReference type="InterPro" id="IPR036097">
    <property type="entry name" value="HisK_dim/P_sf"/>
</dbReference>
<keyword evidence="11" id="KW-1185">Reference proteome</keyword>
<evidence type="ECO:0000256" key="6">
    <source>
        <dbReference type="ARBA" id="ARBA00023012"/>
    </source>
</evidence>
<dbReference type="GO" id="GO:0005886">
    <property type="term" value="C:plasma membrane"/>
    <property type="evidence" value="ECO:0007669"/>
    <property type="project" value="TreeGrafter"/>
</dbReference>
<dbReference type="InterPro" id="IPR035965">
    <property type="entry name" value="PAS-like_dom_sf"/>
</dbReference>
<evidence type="ECO:0000259" key="9">
    <source>
        <dbReference type="PROSITE" id="PS50109"/>
    </source>
</evidence>
<dbReference type="InterPro" id="IPR036890">
    <property type="entry name" value="HATPase_C_sf"/>
</dbReference>
<dbReference type="InterPro" id="IPR050351">
    <property type="entry name" value="BphY/WalK/GraS-like"/>
</dbReference>
<feature type="domain" description="Histidine kinase" evidence="9">
    <location>
        <begin position="400"/>
        <end position="615"/>
    </location>
</feature>
<evidence type="ECO:0000256" key="7">
    <source>
        <dbReference type="ARBA" id="ARBA00023136"/>
    </source>
</evidence>
<name>E1X4W0_HALMS</name>
<dbReference type="STRING" id="862908.BMS_2390"/>
<keyword evidence="3" id="KW-0597">Phosphoprotein</keyword>
<dbReference type="EC" id="2.7.13.3" evidence="2"/>
<comment type="catalytic activity">
    <reaction evidence="1">
        <text>ATP + protein L-histidine = ADP + protein N-phospho-L-histidine.</text>
        <dbReference type="EC" id="2.7.13.3"/>
    </reaction>
</comment>
<feature type="transmembrane region" description="Helical" evidence="8">
    <location>
        <begin position="188"/>
        <end position="208"/>
    </location>
</feature>
<dbReference type="Gene3D" id="1.10.287.130">
    <property type="match status" value="1"/>
</dbReference>
<dbReference type="GO" id="GO:0000155">
    <property type="term" value="F:phosphorelay sensor kinase activity"/>
    <property type="evidence" value="ECO:0007669"/>
    <property type="project" value="InterPro"/>
</dbReference>
<dbReference type="KEGG" id="bmx:BMS_2390"/>
<dbReference type="SMART" id="SM00388">
    <property type="entry name" value="HisKA"/>
    <property type="match status" value="1"/>
</dbReference>
<keyword evidence="7 8" id="KW-0472">Membrane</keyword>
<dbReference type="InterPro" id="IPR003661">
    <property type="entry name" value="HisK_dim/P_dom"/>
</dbReference>
<evidence type="ECO:0000256" key="2">
    <source>
        <dbReference type="ARBA" id="ARBA00012438"/>
    </source>
</evidence>
<keyword evidence="8" id="KW-1133">Transmembrane helix</keyword>
<evidence type="ECO:0000256" key="3">
    <source>
        <dbReference type="ARBA" id="ARBA00022553"/>
    </source>
</evidence>
<dbReference type="SUPFAM" id="SSF47384">
    <property type="entry name" value="Homodimeric domain of signal transducing histidine kinase"/>
    <property type="match status" value="1"/>
</dbReference>
<dbReference type="PRINTS" id="PR00344">
    <property type="entry name" value="BCTRLSENSOR"/>
</dbReference>
<dbReference type="NCBIfam" id="TIGR00229">
    <property type="entry name" value="sensory_box"/>
    <property type="match status" value="1"/>
</dbReference>
<dbReference type="Gene3D" id="3.30.565.10">
    <property type="entry name" value="Histidine kinase-like ATPase, C-terminal domain"/>
    <property type="match status" value="1"/>
</dbReference>
<feature type="transmembrane region" description="Helical" evidence="8">
    <location>
        <begin position="34"/>
        <end position="57"/>
    </location>
</feature>
<sequence length="615" mass="70544">MKLLEVLDTELRVMSEQRVKGFINSIPWRFFKRITLSQILLTTIIILVTAFSARYFLKVYITNQSINQVTESLELIKHSITTQKIDPIAWCKSLKLNWATRYTLIDLNGKVLCDNYLDSTKLDNHLYRPEVQSALKKGIGTSKRYSESAEIDMIYGAMKFKTDKSYIIRQAVPLKQVSIAMRTLDRSIIIFFIPLLLFTSLLSLWTSLQVSFPLRSLIKKISNLENLKLTPKGLESAMAIDDEWHLVERTLDRAEVELANYIEELQFENKKFSILMESISDAILAIDIHENVLFINKRFQKSFLNERESNSKSAKGLKLVEVSRKKEVHELLRETIKDRTSSKVRNIEIEMSDRTEKGWFDISTSPLIADDGQILGAICTFRNISHKKLAQQMREDFVTNVSHEVRTPLTAMKGYVQILLGMKELTENPTVKESLSKIEHNSNRLAILFQEILNLSMIESRHKLDLVKSSTQDITQNVLMNLKQVHKNSNRKIHCDYSAKEVLVDSSLIEQVLTNLIDNSYKYANQDGESFIKWEQNESSFTLLVEDNGPGIEAIHQKRIFERFYRVDSSRSRSLGGTGLGLSIVKHIVQKHKGTISVYSNDLGGVSFKIIIPSV</sequence>
<evidence type="ECO:0000313" key="11">
    <source>
        <dbReference type="Proteomes" id="UP000008963"/>
    </source>
</evidence>
<dbReference type="PANTHER" id="PTHR45453:SF1">
    <property type="entry name" value="PHOSPHATE REGULON SENSOR PROTEIN PHOR"/>
    <property type="match status" value="1"/>
</dbReference>
<dbReference type="SUPFAM" id="SSF55874">
    <property type="entry name" value="ATPase domain of HSP90 chaperone/DNA topoisomerase II/histidine kinase"/>
    <property type="match status" value="1"/>
</dbReference>
<gene>
    <name evidence="10" type="ordered locus">BMS_2390</name>
</gene>
<dbReference type="Gene3D" id="3.30.450.20">
    <property type="entry name" value="PAS domain"/>
    <property type="match status" value="1"/>
</dbReference>
<keyword evidence="5 10" id="KW-0418">Kinase</keyword>
<evidence type="ECO:0000313" key="10">
    <source>
        <dbReference type="EMBL" id="CBW27186.1"/>
    </source>
</evidence>
<dbReference type="HOGENOM" id="CLU_000445_89_2_7"/>
<dbReference type="GO" id="GO:0006355">
    <property type="term" value="P:regulation of DNA-templated transcription"/>
    <property type="evidence" value="ECO:0007669"/>
    <property type="project" value="InterPro"/>
</dbReference>
<dbReference type="FunFam" id="3.30.565.10:FF:000006">
    <property type="entry name" value="Sensor histidine kinase WalK"/>
    <property type="match status" value="1"/>
</dbReference>
<accession>E1X4W0</accession>
<evidence type="ECO:0000256" key="8">
    <source>
        <dbReference type="SAM" id="Phobius"/>
    </source>
</evidence>
<proteinExistence type="predicted"/>
<dbReference type="GO" id="GO:0016036">
    <property type="term" value="P:cellular response to phosphate starvation"/>
    <property type="evidence" value="ECO:0007669"/>
    <property type="project" value="TreeGrafter"/>
</dbReference>
<dbReference type="InterPro" id="IPR003594">
    <property type="entry name" value="HATPase_dom"/>
</dbReference>
<evidence type="ECO:0000256" key="5">
    <source>
        <dbReference type="ARBA" id="ARBA00022777"/>
    </source>
</evidence>
<dbReference type="GO" id="GO:0004721">
    <property type="term" value="F:phosphoprotein phosphatase activity"/>
    <property type="evidence" value="ECO:0007669"/>
    <property type="project" value="TreeGrafter"/>
</dbReference>
<dbReference type="Pfam" id="PF02518">
    <property type="entry name" value="HATPase_c"/>
    <property type="match status" value="1"/>
</dbReference>
<dbReference type="SUPFAM" id="SSF55785">
    <property type="entry name" value="PYP-like sensor domain (PAS domain)"/>
    <property type="match status" value="1"/>
</dbReference>
<dbReference type="Pfam" id="PF00512">
    <property type="entry name" value="HisKA"/>
    <property type="match status" value="1"/>
</dbReference>
<dbReference type="EMBL" id="FQ312005">
    <property type="protein sequence ID" value="CBW27186.1"/>
    <property type="molecule type" value="Genomic_DNA"/>
</dbReference>
<dbReference type="InterPro" id="IPR005467">
    <property type="entry name" value="His_kinase_dom"/>
</dbReference>
<dbReference type="CDD" id="cd00075">
    <property type="entry name" value="HATPase"/>
    <property type="match status" value="1"/>
</dbReference>
<dbReference type="PANTHER" id="PTHR45453">
    <property type="entry name" value="PHOSPHATE REGULON SENSOR PROTEIN PHOR"/>
    <property type="match status" value="1"/>
</dbReference>